<gene>
    <name evidence="1" type="ORF">R0135_13585</name>
</gene>
<proteinExistence type="predicted"/>
<dbReference type="RefSeq" id="WP_407347442.1">
    <property type="nucleotide sequence ID" value="NZ_CP136864.1"/>
</dbReference>
<reference evidence="1 2" key="1">
    <citation type="submission" date="2023-10" db="EMBL/GenBank/DDBJ databases">
        <title>Two novel species belonging to the OM43/NOR5 clade.</title>
        <authorList>
            <person name="Park M."/>
        </authorList>
    </citation>
    <scope>NUCLEOTIDE SEQUENCE [LARGE SCALE GENOMIC DNA]</scope>
    <source>
        <strain evidence="1 2">IMCC43200</strain>
    </source>
</reference>
<dbReference type="PANTHER" id="PTHR37816">
    <property type="entry name" value="YALI0E33011P"/>
    <property type="match status" value="1"/>
</dbReference>
<evidence type="ECO:0000313" key="1">
    <source>
        <dbReference type="EMBL" id="WOJ92809.1"/>
    </source>
</evidence>
<organism evidence="1 2">
    <name type="scientific">Congregibacter variabilis</name>
    <dbReference type="NCBI Taxonomy" id="3081200"/>
    <lineage>
        <taxon>Bacteria</taxon>
        <taxon>Pseudomonadati</taxon>
        <taxon>Pseudomonadota</taxon>
        <taxon>Gammaproteobacteria</taxon>
        <taxon>Cellvibrionales</taxon>
        <taxon>Halieaceae</taxon>
        <taxon>Congregibacter</taxon>
    </lineage>
</organism>
<keyword evidence="2" id="KW-1185">Reference proteome</keyword>
<accession>A0ABZ0I2F8</accession>
<dbReference type="Proteomes" id="UP001626537">
    <property type="component" value="Chromosome"/>
</dbReference>
<dbReference type="InterPro" id="IPR052922">
    <property type="entry name" value="Cytidylate_Kinase-2"/>
</dbReference>
<dbReference type="Gene3D" id="3.40.50.300">
    <property type="entry name" value="P-loop containing nucleotide triphosphate hydrolases"/>
    <property type="match status" value="1"/>
</dbReference>
<evidence type="ECO:0000313" key="2">
    <source>
        <dbReference type="Proteomes" id="UP001626537"/>
    </source>
</evidence>
<dbReference type="InterPro" id="IPR027417">
    <property type="entry name" value="P-loop_NTPase"/>
</dbReference>
<protein>
    <submittedName>
        <fullName evidence="1">Shikimate kinase</fullName>
    </submittedName>
</protein>
<keyword evidence="1" id="KW-0808">Transferase</keyword>
<keyword evidence="1" id="KW-0418">Kinase</keyword>
<dbReference type="PANTHER" id="PTHR37816:SF2">
    <property type="entry name" value="DNA TOPOLOGY MODULATION PROTEIN FLAR-RELATED PROTEIN"/>
    <property type="match status" value="1"/>
</dbReference>
<dbReference type="GO" id="GO:0016301">
    <property type="term" value="F:kinase activity"/>
    <property type="evidence" value="ECO:0007669"/>
    <property type="project" value="UniProtKB-KW"/>
</dbReference>
<sequence length="169" mass="18682">MAKVVIFGNSGSGKSTLALRMSTDAGLSHLDLDTLAWQATKPPQRKPLQESELEIIAFAQSHEDWVIEGCYADLIALAMPFASQLMFLDLSVEDCIAHAYARPFEPHKYASKKAQDANLNMLVDWIKDYPERDDVCSRAAHSALYEVFAGKKARITTPTDPLLQAAVDN</sequence>
<dbReference type="SUPFAM" id="SSF52540">
    <property type="entry name" value="P-loop containing nucleoside triphosphate hydrolases"/>
    <property type="match status" value="1"/>
</dbReference>
<dbReference type="EMBL" id="CP136864">
    <property type="protein sequence ID" value="WOJ92809.1"/>
    <property type="molecule type" value="Genomic_DNA"/>
</dbReference>
<name>A0ABZ0I2F8_9GAMM</name>